<evidence type="ECO:0000313" key="10">
    <source>
        <dbReference type="EMBL" id="MDJ1134473.1"/>
    </source>
</evidence>
<gene>
    <name evidence="10" type="ORF">NMN56_021380</name>
</gene>
<evidence type="ECO:0000256" key="3">
    <source>
        <dbReference type="ARBA" id="ARBA00022741"/>
    </source>
</evidence>
<dbReference type="CDD" id="cd18548">
    <property type="entry name" value="ABC_6TM_Tm287_like"/>
    <property type="match status" value="1"/>
</dbReference>
<feature type="domain" description="ABC transporter" evidence="8">
    <location>
        <begin position="345"/>
        <end position="580"/>
    </location>
</feature>
<evidence type="ECO:0000313" key="11">
    <source>
        <dbReference type="Proteomes" id="UP001214441"/>
    </source>
</evidence>
<dbReference type="InterPro" id="IPR039421">
    <property type="entry name" value="Type_1_exporter"/>
</dbReference>
<accession>A0ABT7A1I3</accession>
<sequence>MPTGTRNARPPALVPLLRGPLGAHRAGLAALVAVQAAQSLALLLLPTLYADVIDHGVLTRDTGRVLRQGGLMLAVTLVQIGSAAAAVHLGARIAMSVGHGLRAQVFARVQRFSGREMARFGPASLLTRTTNDVQQVQMLVFTALTLSLAAPLTGLGGIVLALAQDVPLSLVLIVDIPLLVAVIGFVISRMVPHTRAMRQRLDSVNRVLREQITGARVVRAFVREAHERRRFAEANTGLAAAAVRAGRLQVFFGATATLISTLASVVVVAFAGPRIAEGNLELGSLIAFLNYLALVLASVMVAMTVFMMAPGAKVSAARIGEVLGTEPAVAEPADPAPAPTGPGQLDAGGVTFRYPGAEEPVLHGVDLIARPGQVTAVVGSTGSGKTTLVHLMARLLDADSGTVTLDGTDVRAMRRSDLAAAVGLVPQRAYLFSGTIASNLRYGDPEADDDELWHALGVAQARDFVAALPDGLDTAVGQGGGTVSGGQRQRLALARALVAKPRCYLFDDSFSALDTATEAALRAALDEEIGHTTRLVVSQRVAAVQDADRIAVLDSGRIEATGTHAELLAASPVYAEIVTSQLTSPEAV</sequence>
<evidence type="ECO:0000256" key="2">
    <source>
        <dbReference type="ARBA" id="ARBA00022692"/>
    </source>
</evidence>
<keyword evidence="6 7" id="KW-0472">Membrane</keyword>
<dbReference type="InterPro" id="IPR011527">
    <property type="entry name" value="ABC1_TM_dom"/>
</dbReference>
<dbReference type="InterPro" id="IPR036640">
    <property type="entry name" value="ABC1_TM_sf"/>
</dbReference>
<feature type="transmembrane region" description="Helical" evidence="7">
    <location>
        <begin position="250"/>
        <end position="272"/>
    </location>
</feature>
<dbReference type="InterPro" id="IPR003439">
    <property type="entry name" value="ABC_transporter-like_ATP-bd"/>
</dbReference>
<feature type="transmembrane region" description="Helical" evidence="7">
    <location>
        <begin position="284"/>
        <end position="309"/>
    </location>
</feature>
<dbReference type="PANTHER" id="PTHR43394">
    <property type="entry name" value="ATP-DEPENDENT PERMEASE MDL1, MITOCHONDRIAL"/>
    <property type="match status" value="1"/>
</dbReference>
<keyword evidence="3" id="KW-0547">Nucleotide-binding</keyword>
<dbReference type="InterPro" id="IPR003593">
    <property type="entry name" value="AAA+_ATPase"/>
</dbReference>
<dbReference type="SUPFAM" id="SSF52540">
    <property type="entry name" value="P-loop containing nucleoside triphosphate hydrolases"/>
    <property type="match status" value="1"/>
</dbReference>
<dbReference type="Gene3D" id="3.40.50.300">
    <property type="entry name" value="P-loop containing nucleotide triphosphate hydrolases"/>
    <property type="match status" value="1"/>
</dbReference>
<dbReference type="PROSITE" id="PS00211">
    <property type="entry name" value="ABC_TRANSPORTER_1"/>
    <property type="match status" value="1"/>
</dbReference>
<evidence type="ECO:0000256" key="4">
    <source>
        <dbReference type="ARBA" id="ARBA00022840"/>
    </source>
</evidence>
<dbReference type="Gene3D" id="1.20.1560.10">
    <property type="entry name" value="ABC transporter type 1, transmembrane domain"/>
    <property type="match status" value="1"/>
</dbReference>
<feature type="transmembrane region" description="Helical" evidence="7">
    <location>
        <begin position="168"/>
        <end position="191"/>
    </location>
</feature>
<dbReference type="PANTHER" id="PTHR43394:SF1">
    <property type="entry name" value="ATP-BINDING CASSETTE SUB-FAMILY B MEMBER 10, MITOCHONDRIAL"/>
    <property type="match status" value="1"/>
</dbReference>
<dbReference type="PROSITE" id="PS50929">
    <property type="entry name" value="ABC_TM1F"/>
    <property type="match status" value="1"/>
</dbReference>
<keyword evidence="2 7" id="KW-0812">Transmembrane</keyword>
<evidence type="ECO:0000259" key="9">
    <source>
        <dbReference type="PROSITE" id="PS50929"/>
    </source>
</evidence>
<evidence type="ECO:0000256" key="7">
    <source>
        <dbReference type="SAM" id="Phobius"/>
    </source>
</evidence>
<keyword evidence="4 10" id="KW-0067">ATP-binding</keyword>
<dbReference type="RefSeq" id="WP_274041995.1">
    <property type="nucleotide sequence ID" value="NZ_JANCPR020000021.1"/>
</dbReference>
<dbReference type="Pfam" id="PF00664">
    <property type="entry name" value="ABC_membrane"/>
    <property type="match status" value="1"/>
</dbReference>
<dbReference type="SMART" id="SM00382">
    <property type="entry name" value="AAA"/>
    <property type="match status" value="1"/>
</dbReference>
<dbReference type="GO" id="GO:0005524">
    <property type="term" value="F:ATP binding"/>
    <property type="evidence" value="ECO:0007669"/>
    <property type="project" value="UniProtKB-KW"/>
</dbReference>
<dbReference type="Pfam" id="PF00005">
    <property type="entry name" value="ABC_tran"/>
    <property type="match status" value="1"/>
</dbReference>
<protein>
    <submittedName>
        <fullName evidence="10">ABC transporter ATP-binding protein</fullName>
    </submittedName>
</protein>
<feature type="transmembrane region" description="Helical" evidence="7">
    <location>
        <begin position="138"/>
        <end position="162"/>
    </location>
</feature>
<feature type="transmembrane region" description="Helical" evidence="7">
    <location>
        <begin position="69"/>
        <end position="91"/>
    </location>
</feature>
<dbReference type="PROSITE" id="PS50893">
    <property type="entry name" value="ABC_TRANSPORTER_2"/>
    <property type="match status" value="1"/>
</dbReference>
<organism evidence="10 11">
    <name type="scientific">Streptomyces iconiensis</name>
    <dbReference type="NCBI Taxonomy" id="1384038"/>
    <lineage>
        <taxon>Bacteria</taxon>
        <taxon>Bacillati</taxon>
        <taxon>Actinomycetota</taxon>
        <taxon>Actinomycetes</taxon>
        <taxon>Kitasatosporales</taxon>
        <taxon>Streptomycetaceae</taxon>
        <taxon>Streptomyces</taxon>
    </lineage>
</organism>
<comment type="caution">
    <text evidence="10">The sequence shown here is derived from an EMBL/GenBank/DDBJ whole genome shotgun (WGS) entry which is preliminary data.</text>
</comment>
<dbReference type="InterPro" id="IPR027417">
    <property type="entry name" value="P-loop_NTPase"/>
</dbReference>
<keyword evidence="5 7" id="KW-1133">Transmembrane helix</keyword>
<proteinExistence type="predicted"/>
<feature type="domain" description="ABC transmembrane type-1" evidence="9">
    <location>
        <begin position="29"/>
        <end position="311"/>
    </location>
</feature>
<evidence type="ECO:0000259" key="8">
    <source>
        <dbReference type="PROSITE" id="PS50893"/>
    </source>
</evidence>
<name>A0ABT7A1I3_9ACTN</name>
<evidence type="ECO:0000256" key="5">
    <source>
        <dbReference type="ARBA" id="ARBA00022989"/>
    </source>
</evidence>
<dbReference type="InterPro" id="IPR017871">
    <property type="entry name" value="ABC_transporter-like_CS"/>
</dbReference>
<evidence type="ECO:0000256" key="1">
    <source>
        <dbReference type="ARBA" id="ARBA00004651"/>
    </source>
</evidence>
<dbReference type="SUPFAM" id="SSF90123">
    <property type="entry name" value="ABC transporter transmembrane region"/>
    <property type="match status" value="1"/>
</dbReference>
<feature type="transmembrane region" description="Helical" evidence="7">
    <location>
        <begin position="28"/>
        <end position="49"/>
    </location>
</feature>
<dbReference type="EMBL" id="JANCPR020000021">
    <property type="protein sequence ID" value="MDJ1134473.1"/>
    <property type="molecule type" value="Genomic_DNA"/>
</dbReference>
<evidence type="ECO:0000256" key="6">
    <source>
        <dbReference type="ARBA" id="ARBA00023136"/>
    </source>
</evidence>
<reference evidence="10 11" key="1">
    <citation type="submission" date="2023-05" db="EMBL/GenBank/DDBJ databases">
        <title>Streptantibioticus silvisoli sp. nov., acidotolerant actinomycetes 1 from pine litter.</title>
        <authorList>
            <person name="Swiecimska M."/>
            <person name="Golinska P."/>
            <person name="Sangal V."/>
            <person name="Wachnowicz B."/>
            <person name="Goodfellow M."/>
        </authorList>
    </citation>
    <scope>NUCLEOTIDE SEQUENCE [LARGE SCALE GENOMIC DNA]</scope>
    <source>
        <strain evidence="10 11">DSM 42109</strain>
    </source>
</reference>
<keyword evidence="11" id="KW-1185">Reference proteome</keyword>
<comment type="subcellular location">
    <subcellularLocation>
        <location evidence="1">Cell membrane</location>
        <topology evidence="1">Multi-pass membrane protein</topology>
    </subcellularLocation>
</comment>
<dbReference type="Proteomes" id="UP001214441">
    <property type="component" value="Unassembled WGS sequence"/>
</dbReference>